<reference evidence="1 2" key="1">
    <citation type="journal article" date="2019" name="New Phytol.">
        <title>Comparative genomics reveals unique wood-decay strategies and fruiting body development in the Schizophyllaceae.</title>
        <authorList>
            <person name="Almasi E."/>
            <person name="Sahu N."/>
            <person name="Krizsan K."/>
            <person name="Balint B."/>
            <person name="Kovacs G.M."/>
            <person name="Kiss B."/>
            <person name="Cseklye J."/>
            <person name="Drula E."/>
            <person name="Henrissat B."/>
            <person name="Nagy I."/>
            <person name="Chovatia M."/>
            <person name="Adam C."/>
            <person name="LaButti K."/>
            <person name="Lipzen A."/>
            <person name="Riley R."/>
            <person name="Grigoriev I.V."/>
            <person name="Nagy L.G."/>
        </authorList>
    </citation>
    <scope>NUCLEOTIDE SEQUENCE [LARGE SCALE GENOMIC DNA]</scope>
    <source>
        <strain evidence="1 2">NL-1724</strain>
    </source>
</reference>
<sequence>MPSVATPPLPMGDPAISPGYRAAIHPSLGTLPTPRLPDRALLAPLPDPPMTSPPLQLLPFLEPGLLYGLLYYRGELTAWHWSFFVPSPDAQPVGSHGTTFSVEREPGTGAWAFTVDSARDVLAEPMLVAIVALGELAPLGTYEEIVGSDVLLAMLGNVAVPPAAERPFSSKAWFMDAVGVLHDCGVVVCEDVWLLEREMSRCAFTAMDKYMENRGWTAYRSKHCS</sequence>
<gene>
    <name evidence="1" type="ORF">BD626DRAFT_409658</name>
</gene>
<dbReference type="Proteomes" id="UP000320762">
    <property type="component" value="Unassembled WGS sequence"/>
</dbReference>
<dbReference type="AlphaFoldDB" id="A0A550C2K4"/>
<evidence type="ECO:0000313" key="2">
    <source>
        <dbReference type="Proteomes" id="UP000320762"/>
    </source>
</evidence>
<dbReference type="EMBL" id="VDMD01000031">
    <property type="protein sequence ID" value="TRM59032.1"/>
    <property type="molecule type" value="Genomic_DNA"/>
</dbReference>
<name>A0A550C2K4_9AGAR</name>
<evidence type="ECO:0000313" key="1">
    <source>
        <dbReference type="EMBL" id="TRM59032.1"/>
    </source>
</evidence>
<accession>A0A550C2K4</accession>
<protein>
    <submittedName>
        <fullName evidence="1">Uncharacterized protein</fullName>
    </submittedName>
</protein>
<keyword evidence="2" id="KW-1185">Reference proteome</keyword>
<proteinExistence type="predicted"/>
<comment type="caution">
    <text evidence="1">The sequence shown here is derived from an EMBL/GenBank/DDBJ whole genome shotgun (WGS) entry which is preliminary data.</text>
</comment>
<dbReference type="OrthoDB" id="3016366at2759"/>
<organism evidence="1 2">
    <name type="scientific">Schizophyllum amplum</name>
    <dbReference type="NCBI Taxonomy" id="97359"/>
    <lineage>
        <taxon>Eukaryota</taxon>
        <taxon>Fungi</taxon>
        <taxon>Dikarya</taxon>
        <taxon>Basidiomycota</taxon>
        <taxon>Agaricomycotina</taxon>
        <taxon>Agaricomycetes</taxon>
        <taxon>Agaricomycetidae</taxon>
        <taxon>Agaricales</taxon>
        <taxon>Schizophyllaceae</taxon>
        <taxon>Schizophyllum</taxon>
    </lineage>
</organism>